<dbReference type="EMBL" id="CAJVCH010333979">
    <property type="protein sequence ID" value="CAG7815040.1"/>
    <property type="molecule type" value="Genomic_DNA"/>
</dbReference>
<dbReference type="Proteomes" id="UP000708208">
    <property type="component" value="Unassembled WGS sequence"/>
</dbReference>
<dbReference type="AlphaFoldDB" id="A0A8J2KHY9"/>
<gene>
    <name evidence="1" type="ORF">AFUS01_LOCUS25745</name>
</gene>
<protein>
    <submittedName>
        <fullName evidence="1">Uncharacterized protein</fullName>
    </submittedName>
</protein>
<accession>A0A8J2KHY9</accession>
<evidence type="ECO:0000313" key="2">
    <source>
        <dbReference type="Proteomes" id="UP000708208"/>
    </source>
</evidence>
<name>A0A8J2KHY9_9HEXA</name>
<comment type="caution">
    <text evidence="1">The sequence shown here is derived from an EMBL/GenBank/DDBJ whole genome shotgun (WGS) entry which is preliminary data.</text>
</comment>
<keyword evidence="2" id="KW-1185">Reference proteome</keyword>
<reference evidence="1" key="1">
    <citation type="submission" date="2021-06" db="EMBL/GenBank/DDBJ databases">
        <authorList>
            <person name="Hodson N. C."/>
            <person name="Mongue J. A."/>
            <person name="Jaron S. K."/>
        </authorList>
    </citation>
    <scope>NUCLEOTIDE SEQUENCE</scope>
</reference>
<proteinExistence type="predicted"/>
<sequence length="133" mass="15064">MPDMSDESDTGLNEANNNNDLDEFLTGNWRNCSSLNEKKAPHKMRSWIGNLTKLRSLNLDRIHAFSSDAFTYGLSKCTGLKTLSLRDTRITDEALVALADTLHPVRVNVTDCDLLTYSIPYFQVKHPSCHLEY</sequence>
<organism evidence="1 2">
    <name type="scientific">Allacma fusca</name>
    <dbReference type="NCBI Taxonomy" id="39272"/>
    <lineage>
        <taxon>Eukaryota</taxon>
        <taxon>Metazoa</taxon>
        <taxon>Ecdysozoa</taxon>
        <taxon>Arthropoda</taxon>
        <taxon>Hexapoda</taxon>
        <taxon>Collembola</taxon>
        <taxon>Symphypleona</taxon>
        <taxon>Sminthuridae</taxon>
        <taxon>Allacma</taxon>
    </lineage>
</organism>
<evidence type="ECO:0000313" key="1">
    <source>
        <dbReference type="EMBL" id="CAG7815040.1"/>
    </source>
</evidence>